<dbReference type="SUPFAM" id="SSF54791">
    <property type="entry name" value="Eukaryotic type KH-domain (KH-domain type I)"/>
    <property type="match status" value="3"/>
</dbReference>
<dbReference type="CDD" id="cd22457">
    <property type="entry name" value="KH-I_Rnc1_rpt3"/>
    <property type="match status" value="1"/>
</dbReference>
<keyword evidence="2" id="KW-0694">RNA-binding</keyword>
<dbReference type="PROSITE" id="PS50084">
    <property type="entry name" value="KH_TYPE_1"/>
    <property type="match status" value="3"/>
</dbReference>
<dbReference type="InterPro" id="IPR036612">
    <property type="entry name" value="KH_dom_type_1_sf"/>
</dbReference>
<comment type="caution">
    <text evidence="5">The sequence shown here is derived from an EMBL/GenBank/DDBJ whole genome shotgun (WGS) entry which is preliminary data.</text>
</comment>
<evidence type="ECO:0000313" key="7">
    <source>
        <dbReference type="Proteomes" id="UP000663888"/>
    </source>
</evidence>
<dbReference type="GO" id="GO:0003723">
    <property type="term" value="F:RNA binding"/>
    <property type="evidence" value="ECO:0007669"/>
    <property type="project" value="UniProtKB-UniRule"/>
</dbReference>
<proteinExistence type="predicted"/>
<feature type="domain" description="K Homology" evidence="4">
    <location>
        <begin position="41"/>
        <end position="111"/>
    </location>
</feature>
<organism evidence="5 7">
    <name type="scientific">Rhizoctonia solani</name>
    <dbReference type="NCBI Taxonomy" id="456999"/>
    <lineage>
        <taxon>Eukaryota</taxon>
        <taxon>Fungi</taxon>
        <taxon>Dikarya</taxon>
        <taxon>Basidiomycota</taxon>
        <taxon>Agaricomycotina</taxon>
        <taxon>Agaricomycetes</taxon>
        <taxon>Cantharellales</taxon>
        <taxon>Ceratobasidiaceae</taxon>
        <taxon>Rhizoctonia</taxon>
    </lineage>
</organism>
<evidence type="ECO:0000256" key="2">
    <source>
        <dbReference type="PROSITE-ProRule" id="PRU00117"/>
    </source>
</evidence>
<feature type="compositionally biased region" description="Polar residues" evidence="3">
    <location>
        <begin position="249"/>
        <end position="274"/>
    </location>
</feature>
<feature type="domain" description="K Homology" evidence="4">
    <location>
        <begin position="289"/>
        <end position="360"/>
    </location>
</feature>
<feature type="domain" description="K Homology" evidence="4">
    <location>
        <begin position="129"/>
        <end position="200"/>
    </location>
</feature>
<gene>
    <name evidence="6" type="ORF">RDB_LOCUS63030</name>
    <name evidence="5" type="ORF">RDB_LOCUS66070</name>
</gene>
<sequence length="374" mass="38978">MSSAVVPNNSASPTPAEDQNDNSRSASPANGTAQDNGPESDTLTLRALVTTKEAGVIIGKGGKNVADLREQTGVKAGVSKVVQGVNERVLTVSGTVEDVAKAYTLIITQLLQSATPSSPGAPPPPPTNTHTSLRLLISHNLMGTIIGRGGLKIKAIQDNSGARMVASKEMLPQSTERVVEVQGSSESIGRAIAEIGRCLLEDWERGLGTVLYHPGPGTGADPLGGTGARRNSGAFSPSTTSLPRRISSGADNVYNSGASNRRSISGISQVVGNNSPPRSPPPQTPPAAALRTQNISIPSDMVGCIIGRAGAKITEIRRLSGSKISIAKTPHDETGERMFTIVGTPDANEKALFLLYNQLESEKERRVGREAVGE</sequence>
<feature type="compositionally biased region" description="Polar residues" evidence="3">
    <location>
        <begin position="233"/>
        <end position="242"/>
    </location>
</feature>
<dbReference type="EMBL" id="CAJMWX010001038">
    <property type="protein sequence ID" value="CAE6449654.1"/>
    <property type="molecule type" value="Genomic_DNA"/>
</dbReference>
<feature type="region of interest" description="Disordered" evidence="3">
    <location>
        <begin position="216"/>
        <end position="288"/>
    </location>
</feature>
<dbReference type="Proteomes" id="UP000663888">
    <property type="component" value="Unassembled WGS sequence"/>
</dbReference>
<keyword evidence="1" id="KW-0677">Repeat</keyword>
<evidence type="ECO:0000256" key="1">
    <source>
        <dbReference type="ARBA" id="ARBA00022737"/>
    </source>
</evidence>
<evidence type="ECO:0000313" key="6">
    <source>
        <dbReference type="EMBL" id="CAE6457131.1"/>
    </source>
</evidence>
<dbReference type="InterPro" id="IPR004087">
    <property type="entry name" value="KH_dom"/>
</dbReference>
<feature type="compositionally biased region" description="Polar residues" evidence="3">
    <location>
        <begin position="22"/>
        <end position="41"/>
    </location>
</feature>
<evidence type="ECO:0000259" key="4">
    <source>
        <dbReference type="SMART" id="SM00322"/>
    </source>
</evidence>
<protein>
    <recommendedName>
        <fullName evidence="4">K Homology domain-containing protein</fullName>
    </recommendedName>
</protein>
<evidence type="ECO:0000256" key="3">
    <source>
        <dbReference type="SAM" id="MobiDB-lite"/>
    </source>
</evidence>
<dbReference type="AlphaFoldDB" id="A0A8H3B7K4"/>
<dbReference type="SMART" id="SM00322">
    <property type="entry name" value="KH"/>
    <property type="match status" value="3"/>
</dbReference>
<dbReference type="EMBL" id="CAJMWY010001059">
    <property type="protein sequence ID" value="CAE6457131.1"/>
    <property type="molecule type" value="Genomic_DNA"/>
</dbReference>
<dbReference type="Pfam" id="PF00013">
    <property type="entry name" value="KH_1"/>
    <property type="match status" value="3"/>
</dbReference>
<dbReference type="Gene3D" id="3.30.1370.10">
    <property type="entry name" value="K Homology domain, type 1"/>
    <property type="match status" value="3"/>
</dbReference>
<feature type="compositionally biased region" description="Gly residues" evidence="3">
    <location>
        <begin position="216"/>
        <end position="227"/>
    </location>
</feature>
<dbReference type="InterPro" id="IPR004088">
    <property type="entry name" value="KH_dom_type_1"/>
</dbReference>
<accession>A0A8H3B7K4</accession>
<feature type="compositionally biased region" description="Polar residues" evidence="3">
    <location>
        <begin position="1"/>
        <end position="13"/>
    </location>
</feature>
<reference evidence="5" key="1">
    <citation type="submission" date="2021-01" db="EMBL/GenBank/DDBJ databases">
        <authorList>
            <person name="Kaushik A."/>
        </authorList>
    </citation>
    <scope>NUCLEOTIDE SEQUENCE</scope>
    <source>
        <strain evidence="5">AG4-R118</strain>
        <strain evidence="6">AG4-RS23</strain>
    </source>
</reference>
<evidence type="ECO:0000313" key="5">
    <source>
        <dbReference type="EMBL" id="CAE6449654.1"/>
    </source>
</evidence>
<dbReference type="InterPro" id="IPR049786">
    <property type="entry name" value="Rnc1_KH-I_3"/>
</dbReference>
<dbReference type="CDD" id="cd22455">
    <property type="entry name" value="KH-I_Rnc1_rpt1"/>
    <property type="match status" value="1"/>
</dbReference>
<dbReference type="PANTHER" id="PTHR10288">
    <property type="entry name" value="KH DOMAIN CONTAINING RNA BINDING PROTEIN"/>
    <property type="match status" value="1"/>
</dbReference>
<dbReference type="Proteomes" id="UP000663861">
    <property type="component" value="Unassembled WGS sequence"/>
</dbReference>
<name>A0A8H3B7K4_9AGAM</name>
<feature type="region of interest" description="Disordered" evidence="3">
    <location>
        <begin position="1"/>
        <end position="41"/>
    </location>
</feature>
<dbReference type="CDD" id="cd22456">
    <property type="entry name" value="KH-I_Rnc1_rpt2"/>
    <property type="match status" value="1"/>
</dbReference>